<evidence type="ECO:0000313" key="4">
    <source>
        <dbReference type="Proteomes" id="UP001632038"/>
    </source>
</evidence>
<name>A0ABD3EL73_9LAMI</name>
<keyword evidence="4" id="KW-1185">Reference proteome</keyword>
<sequence>MSKEYKYLEKFRNYSDDQSSASPNLSAPPDRDYLISSMKRSEEEKSCMEYEINRLTNLLKRTTEKEVFWKNSFQEANSEAIRLNEVAREAKETSERLKEDLIIKEKELRKIVLENEELRKREMALLAKLDDDNNKQEEELEDCEKDYDVVPMWETRFVRVSVNEDENGKDKDCDSEEDIEMWESFKIDENESYNENDHDVNSGDDKKKKKALLGKLGSLLKKGNG</sequence>
<feature type="coiled-coil region" evidence="1">
    <location>
        <begin position="38"/>
        <end position="146"/>
    </location>
</feature>
<evidence type="ECO:0000256" key="2">
    <source>
        <dbReference type="SAM" id="MobiDB-lite"/>
    </source>
</evidence>
<feature type="region of interest" description="Disordered" evidence="2">
    <location>
        <begin position="184"/>
        <end position="208"/>
    </location>
</feature>
<comment type="caution">
    <text evidence="3">The sequence shown here is derived from an EMBL/GenBank/DDBJ whole genome shotgun (WGS) entry which is preliminary data.</text>
</comment>
<dbReference type="AlphaFoldDB" id="A0ABD3EL73"/>
<evidence type="ECO:0000256" key="1">
    <source>
        <dbReference type="SAM" id="Coils"/>
    </source>
</evidence>
<dbReference type="EMBL" id="JAVIJP010000005">
    <property type="protein sequence ID" value="KAL3653809.1"/>
    <property type="molecule type" value="Genomic_DNA"/>
</dbReference>
<organism evidence="3 4">
    <name type="scientific">Castilleja foliolosa</name>
    <dbReference type="NCBI Taxonomy" id="1961234"/>
    <lineage>
        <taxon>Eukaryota</taxon>
        <taxon>Viridiplantae</taxon>
        <taxon>Streptophyta</taxon>
        <taxon>Embryophyta</taxon>
        <taxon>Tracheophyta</taxon>
        <taxon>Spermatophyta</taxon>
        <taxon>Magnoliopsida</taxon>
        <taxon>eudicotyledons</taxon>
        <taxon>Gunneridae</taxon>
        <taxon>Pentapetalae</taxon>
        <taxon>asterids</taxon>
        <taxon>lamiids</taxon>
        <taxon>Lamiales</taxon>
        <taxon>Orobanchaceae</taxon>
        <taxon>Pedicularideae</taxon>
        <taxon>Castillejinae</taxon>
        <taxon>Castilleja</taxon>
    </lineage>
</organism>
<reference evidence="4" key="1">
    <citation type="journal article" date="2024" name="IScience">
        <title>Strigolactones Initiate the Formation of Haustorium-like Structures in Castilleja.</title>
        <authorList>
            <person name="Buerger M."/>
            <person name="Peterson D."/>
            <person name="Chory J."/>
        </authorList>
    </citation>
    <scope>NUCLEOTIDE SEQUENCE [LARGE SCALE GENOMIC DNA]</scope>
</reference>
<gene>
    <name evidence="3" type="ORF">CASFOL_003490</name>
</gene>
<feature type="compositionally biased region" description="Basic and acidic residues" evidence="2">
    <location>
        <begin position="184"/>
        <end position="206"/>
    </location>
</feature>
<accession>A0ABD3EL73</accession>
<protein>
    <submittedName>
        <fullName evidence="3">Uncharacterized protein</fullName>
    </submittedName>
</protein>
<evidence type="ECO:0000313" key="3">
    <source>
        <dbReference type="EMBL" id="KAL3653809.1"/>
    </source>
</evidence>
<keyword evidence="1" id="KW-0175">Coiled coil</keyword>
<proteinExistence type="predicted"/>
<dbReference type="Proteomes" id="UP001632038">
    <property type="component" value="Unassembled WGS sequence"/>
</dbReference>